<evidence type="ECO:0000259" key="5">
    <source>
        <dbReference type="SMART" id="SM00797"/>
    </source>
</evidence>
<evidence type="ECO:0000256" key="1">
    <source>
        <dbReference type="ARBA" id="ARBA00022741"/>
    </source>
</evidence>
<keyword evidence="3" id="KW-0067">ATP-binding</keyword>
<dbReference type="GO" id="GO:0016787">
    <property type="term" value="F:hydrolase activity"/>
    <property type="evidence" value="ECO:0007669"/>
    <property type="project" value="UniProtKB-KW"/>
</dbReference>
<dbReference type="PANTHER" id="PTHR43309">
    <property type="entry name" value="5-OXOPROLINASE SUBUNIT C"/>
    <property type="match status" value="1"/>
</dbReference>
<feature type="compositionally biased region" description="Basic and acidic residues" evidence="4">
    <location>
        <begin position="24"/>
        <end position="42"/>
    </location>
</feature>
<accession>A0A402DMV1</accession>
<dbReference type="GO" id="GO:0005524">
    <property type="term" value="F:ATP binding"/>
    <property type="evidence" value="ECO:0007669"/>
    <property type="project" value="UniProtKB-KW"/>
</dbReference>
<dbReference type="NCBIfam" id="TIGR00724">
    <property type="entry name" value="urea_amlyse_rel"/>
    <property type="match status" value="1"/>
</dbReference>
<dbReference type="SUPFAM" id="SSF50891">
    <property type="entry name" value="Cyclophilin-like"/>
    <property type="match status" value="1"/>
</dbReference>
<dbReference type="SMART" id="SM00797">
    <property type="entry name" value="AHS2"/>
    <property type="match status" value="1"/>
</dbReference>
<sequence>MTGTGGTGTGSGARAAPSVPGVRGAHDVREADGVGEVHDAREVDDIGEVHDTRKVDDVPEARATHAVLEVLDPGVQTLVQDLGRPGWAHVGVGRSGAADGAALRLANRLIANPEGAAGLEVLMGGLRLRTRVPVTVALAGAPGPAWVDGVRVGPHAPLELPRGAVLRLGPPVRGLRTYVAVRGGVDVPPVLGSRATDVLGGIGPSPLAAGDVLAVGPPPVGWPVVDVAAVRLWPDRWVLPVVPGPHVDWFADGLDALLAGEGYVVTPASNRVALRLDGAPVTRTDERDGVELASQGLVAGAVQVPPDGAPVVFGVDHPVTGGYPVVGVVRSSALGVLGQVRPGERVRFVRG</sequence>
<feature type="compositionally biased region" description="Gly residues" evidence="4">
    <location>
        <begin position="1"/>
        <end position="11"/>
    </location>
</feature>
<evidence type="ECO:0000256" key="3">
    <source>
        <dbReference type="ARBA" id="ARBA00022840"/>
    </source>
</evidence>
<dbReference type="InterPro" id="IPR052708">
    <property type="entry name" value="PxpC"/>
</dbReference>
<dbReference type="Pfam" id="PF02626">
    <property type="entry name" value="CT_A_B"/>
    <property type="match status" value="1"/>
</dbReference>
<feature type="domain" description="Carboxyltransferase" evidence="5">
    <location>
        <begin position="89"/>
        <end position="351"/>
    </location>
</feature>
<keyword evidence="2 6" id="KW-0378">Hydrolase</keyword>
<dbReference type="Proteomes" id="UP000289954">
    <property type="component" value="Unassembled WGS sequence"/>
</dbReference>
<evidence type="ECO:0000256" key="2">
    <source>
        <dbReference type="ARBA" id="ARBA00022801"/>
    </source>
</evidence>
<evidence type="ECO:0000313" key="7">
    <source>
        <dbReference type="Proteomes" id="UP000289954"/>
    </source>
</evidence>
<comment type="caution">
    <text evidence="6">The sequence shown here is derived from an EMBL/GenBank/DDBJ whole genome shotgun (WGS) entry which is preliminary data.</text>
</comment>
<proteinExistence type="predicted"/>
<dbReference type="RefSeq" id="WP_246012983.1">
    <property type="nucleotide sequence ID" value="NZ_BIMR01000024.1"/>
</dbReference>
<name>A0A402DMV1_9CELL</name>
<evidence type="ECO:0000256" key="4">
    <source>
        <dbReference type="SAM" id="MobiDB-lite"/>
    </source>
</evidence>
<keyword evidence="1" id="KW-0547">Nucleotide-binding</keyword>
<organism evidence="6 7">
    <name type="scientific">Cellulomonas biazotea</name>
    <dbReference type="NCBI Taxonomy" id="1709"/>
    <lineage>
        <taxon>Bacteria</taxon>
        <taxon>Bacillati</taxon>
        <taxon>Actinomycetota</taxon>
        <taxon>Actinomycetes</taxon>
        <taxon>Micrococcales</taxon>
        <taxon>Cellulomonadaceae</taxon>
        <taxon>Cellulomonas</taxon>
    </lineage>
</organism>
<dbReference type="PANTHER" id="PTHR43309:SF3">
    <property type="entry name" value="5-OXOPROLINASE SUBUNIT C"/>
    <property type="match status" value="1"/>
</dbReference>
<evidence type="ECO:0000313" key="6">
    <source>
        <dbReference type="EMBL" id="GCE75440.1"/>
    </source>
</evidence>
<dbReference type="InterPro" id="IPR003778">
    <property type="entry name" value="CT_A_B"/>
</dbReference>
<dbReference type="EMBL" id="BIMR01000024">
    <property type="protein sequence ID" value="GCE75440.1"/>
    <property type="molecule type" value="Genomic_DNA"/>
</dbReference>
<dbReference type="Gene3D" id="2.40.100.10">
    <property type="entry name" value="Cyclophilin-like"/>
    <property type="match status" value="1"/>
</dbReference>
<gene>
    <name evidence="6" type="ORF">CBZ_04960</name>
</gene>
<dbReference type="InterPro" id="IPR029000">
    <property type="entry name" value="Cyclophilin-like_dom_sf"/>
</dbReference>
<protein>
    <submittedName>
        <fullName evidence="6">Allophanate hydrolase</fullName>
    </submittedName>
</protein>
<feature type="region of interest" description="Disordered" evidence="4">
    <location>
        <begin position="1"/>
        <end position="42"/>
    </location>
</feature>
<keyword evidence="7" id="KW-1185">Reference proteome</keyword>
<reference evidence="6 7" key="1">
    <citation type="submission" date="2019-01" db="EMBL/GenBank/DDBJ databases">
        <title>Draft genome sequence of Cellulomonas takizawaensis strain TKZ-21.</title>
        <authorList>
            <person name="Yamamura H."/>
            <person name="Hayashi T."/>
            <person name="Hamada M."/>
            <person name="Serisawa Y."/>
            <person name="Matsuyama K."/>
            <person name="Nakagawa Y."/>
            <person name="Otoguro M."/>
            <person name="Yanagida F."/>
            <person name="Hayakawa M."/>
        </authorList>
    </citation>
    <scope>NUCLEOTIDE SEQUENCE [LARGE SCALE GENOMIC DNA]</scope>
    <source>
        <strain evidence="6 7">NBRC12680</strain>
    </source>
</reference>
<dbReference type="AlphaFoldDB" id="A0A402DMV1"/>